<feature type="compositionally biased region" description="Polar residues" evidence="1">
    <location>
        <begin position="1"/>
        <end position="15"/>
    </location>
</feature>
<dbReference type="InterPro" id="IPR008889">
    <property type="entry name" value="VQ"/>
</dbReference>
<comment type="caution">
    <text evidence="3">The sequence shown here is derived from an EMBL/GenBank/DDBJ whole genome shotgun (WGS) entry which is preliminary data.</text>
</comment>
<dbReference type="KEGG" id="lang:109339332"/>
<reference evidence="3 4" key="1">
    <citation type="journal article" date="2017" name="Plant Biotechnol. J.">
        <title>A comprehensive draft genome sequence for lupin (Lupinus angustifolius), an emerging health food: insights into plant-microbe interactions and legume evolution.</title>
        <authorList>
            <person name="Hane J.K."/>
            <person name="Ming Y."/>
            <person name="Kamphuis L.G."/>
            <person name="Nelson M.N."/>
            <person name="Garg G."/>
            <person name="Atkins C.A."/>
            <person name="Bayer P.E."/>
            <person name="Bravo A."/>
            <person name="Bringans S."/>
            <person name="Cannon S."/>
            <person name="Edwards D."/>
            <person name="Foley R."/>
            <person name="Gao L.L."/>
            <person name="Harrison M.J."/>
            <person name="Huang W."/>
            <person name="Hurgobin B."/>
            <person name="Li S."/>
            <person name="Liu C.W."/>
            <person name="McGrath A."/>
            <person name="Morahan G."/>
            <person name="Murray J."/>
            <person name="Weller J."/>
            <person name="Jian J."/>
            <person name="Singh K.B."/>
        </authorList>
    </citation>
    <scope>NUCLEOTIDE SEQUENCE [LARGE SCALE GENOMIC DNA]</scope>
    <source>
        <strain evidence="4">cv. Tanjil</strain>
        <tissue evidence="3">Whole plant</tissue>
    </source>
</reference>
<dbReference type="AlphaFoldDB" id="A0A394DM28"/>
<dbReference type="OrthoDB" id="1401481at2759"/>
<feature type="domain" description="VQ" evidence="2">
    <location>
        <begin position="57"/>
        <end position="81"/>
    </location>
</feature>
<evidence type="ECO:0000313" key="4">
    <source>
        <dbReference type="Proteomes" id="UP000188354"/>
    </source>
</evidence>
<keyword evidence="4" id="KW-1185">Reference proteome</keyword>
<feature type="compositionally biased region" description="Polar residues" evidence="1">
    <location>
        <begin position="94"/>
        <end position="103"/>
    </location>
</feature>
<dbReference type="STRING" id="3871.A0A394DM28"/>
<dbReference type="Pfam" id="PF05678">
    <property type="entry name" value="VQ"/>
    <property type="match status" value="1"/>
</dbReference>
<feature type="compositionally biased region" description="Low complexity" evidence="1">
    <location>
        <begin position="31"/>
        <end position="42"/>
    </location>
</feature>
<proteinExistence type="predicted"/>
<evidence type="ECO:0000256" key="1">
    <source>
        <dbReference type="SAM" id="MobiDB-lite"/>
    </source>
</evidence>
<dbReference type="GO" id="GO:0005634">
    <property type="term" value="C:nucleus"/>
    <property type="evidence" value="ECO:0007669"/>
    <property type="project" value="TreeGrafter"/>
</dbReference>
<dbReference type="Gramene" id="OIW21097">
    <property type="protein sequence ID" value="OIW21097"/>
    <property type="gene ID" value="TanjilG_29230"/>
</dbReference>
<dbReference type="Proteomes" id="UP000188354">
    <property type="component" value="Unassembled WGS sequence"/>
</dbReference>
<gene>
    <name evidence="3" type="ORF">TanjilG_29230</name>
</gene>
<feature type="region of interest" description="Disordered" evidence="1">
    <location>
        <begin position="81"/>
        <end position="112"/>
    </location>
</feature>
<organism evidence="3 4">
    <name type="scientific">Lupinus angustifolius</name>
    <name type="common">Narrow-leaved blue lupine</name>
    <dbReference type="NCBI Taxonomy" id="3871"/>
    <lineage>
        <taxon>Eukaryota</taxon>
        <taxon>Viridiplantae</taxon>
        <taxon>Streptophyta</taxon>
        <taxon>Embryophyta</taxon>
        <taxon>Tracheophyta</taxon>
        <taxon>Spermatophyta</taxon>
        <taxon>Magnoliopsida</taxon>
        <taxon>eudicotyledons</taxon>
        <taxon>Gunneridae</taxon>
        <taxon>Pentapetalae</taxon>
        <taxon>rosids</taxon>
        <taxon>fabids</taxon>
        <taxon>Fabales</taxon>
        <taxon>Fabaceae</taxon>
        <taxon>Papilionoideae</taxon>
        <taxon>50 kb inversion clade</taxon>
        <taxon>genistoids sensu lato</taxon>
        <taxon>core genistoids</taxon>
        <taxon>Genisteae</taxon>
        <taxon>Lupinus</taxon>
    </lineage>
</organism>
<accession>A0A394DM28</accession>
<evidence type="ECO:0000259" key="2">
    <source>
        <dbReference type="Pfam" id="PF05678"/>
    </source>
</evidence>
<dbReference type="EMBL" id="MLAU01019522">
    <property type="protein sequence ID" value="OIW21097.1"/>
    <property type="molecule type" value="Genomic_DNA"/>
</dbReference>
<protein>
    <recommendedName>
        <fullName evidence="2">VQ domain-containing protein</fullName>
    </recommendedName>
</protein>
<evidence type="ECO:0000313" key="3">
    <source>
        <dbReference type="EMBL" id="OIW21097.1"/>
    </source>
</evidence>
<dbReference type="PANTHER" id="PTHR33143">
    <property type="entry name" value="F16F4.1 PROTEIN-RELATED"/>
    <property type="match status" value="1"/>
</dbReference>
<dbReference type="PANTHER" id="PTHR33143:SF63">
    <property type="entry name" value="F16F4.1 PROTEIN"/>
    <property type="match status" value="1"/>
</dbReference>
<feature type="region of interest" description="Disordered" evidence="1">
    <location>
        <begin position="1"/>
        <end position="52"/>
    </location>
</feature>
<dbReference type="InterPro" id="IPR039607">
    <property type="entry name" value="VQ_8/17/18/20/21/25"/>
</dbReference>
<name>A0A394DM28_LUPAN</name>
<sequence>MSPSLFHPITTTNINKGLKTNRVSHSIKKTSSSSPSLSSLLPPNKPQQQRQPVIIYTHSPKIIERHPKDFMALVQKLTGLSRDHSEEETDEDSNPISSFNSPSRLPPPKHEPEAAVENIVEAKYPKEENETSSVITNENNGGYSSMGEVKSCFMAAPSSMTMEPPLMHYMRNLPVFEPNSDEFMCSAKSFFNYPEPFFFP</sequence>